<dbReference type="PIRSF" id="PIRSF006092">
    <property type="entry name" value="GreA_GreB"/>
    <property type="match status" value="1"/>
</dbReference>
<dbReference type="InterPro" id="IPR023459">
    <property type="entry name" value="Tscrpt_elong_fac_GreA/B_fam"/>
</dbReference>
<evidence type="ECO:0000313" key="12">
    <source>
        <dbReference type="EMBL" id="MBO8484433.1"/>
    </source>
</evidence>
<comment type="similarity">
    <text evidence="1 8 9">Belongs to the GreA/GreB family.</text>
</comment>
<dbReference type="EMBL" id="JADILV010000073">
    <property type="protein sequence ID" value="MBO8484433.1"/>
    <property type="molecule type" value="Genomic_DNA"/>
</dbReference>
<evidence type="ECO:0000256" key="1">
    <source>
        <dbReference type="ARBA" id="ARBA00008213"/>
    </source>
</evidence>
<evidence type="ECO:0000259" key="11">
    <source>
        <dbReference type="Pfam" id="PF03449"/>
    </source>
</evidence>
<dbReference type="GO" id="GO:0070063">
    <property type="term" value="F:RNA polymerase binding"/>
    <property type="evidence" value="ECO:0007669"/>
    <property type="project" value="InterPro"/>
</dbReference>
<keyword evidence="3 8" id="KW-0805">Transcription regulation</keyword>
<comment type="caution">
    <text evidence="12">The sequence shown here is derived from an EMBL/GenBank/DDBJ whole genome shotgun (WGS) entry which is preliminary data.</text>
</comment>
<dbReference type="InterPro" id="IPR028624">
    <property type="entry name" value="Tscrpt_elong_fac_GreA/B"/>
</dbReference>
<accession>A0A940IJR8</accession>
<dbReference type="Pfam" id="PF03449">
    <property type="entry name" value="GreA_GreB_N"/>
    <property type="match status" value="1"/>
</dbReference>
<dbReference type="AlphaFoldDB" id="A0A940IJR8"/>
<dbReference type="InterPro" id="IPR036953">
    <property type="entry name" value="GreA/GreB_C_sf"/>
</dbReference>
<feature type="domain" description="Transcription elongation factor GreA/GreB N-terminal" evidence="11">
    <location>
        <begin position="5"/>
        <end position="73"/>
    </location>
</feature>
<feature type="domain" description="Transcription elongation factor GreA/GreB C-terminal" evidence="10">
    <location>
        <begin position="81"/>
        <end position="154"/>
    </location>
</feature>
<keyword evidence="12" id="KW-0251">Elongation factor</keyword>
<reference evidence="12" key="1">
    <citation type="submission" date="2020-10" db="EMBL/GenBank/DDBJ databases">
        <authorList>
            <person name="Gilroy R."/>
        </authorList>
    </citation>
    <scope>NUCLEOTIDE SEQUENCE</scope>
    <source>
        <strain evidence="12">G3-8215</strain>
    </source>
</reference>
<evidence type="ECO:0000256" key="3">
    <source>
        <dbReference type="ARBA" id="ARBA00023015"/>
    </source>
</evidence>
<dbReference type="GO" id="GO:0006354">
    <property type="term" value="P:DNA-templated transcription elongation"/>
    <property type="evidence" value="ECO:0007669"/>
    <property type="project" value="TreeGrafter"/>
</dbReference>
<dbReference type="SUPFAM" id="SSF46557">
    <property type="entry name" value="GreA transcript cleavage protein, N-terminal domain"/>
    <property type="match status" value="1"/>
</dbReference>
<protein>
    <recommendedName>
        <fullName evidence="2 8">Transcription elongation factor GreA</fullName>
    </recommendedName>
    <alternativeName>
        <fullName evidence="7 8">Transcript cleavage factor GreA</fullName>
    </alternativeName>
</protein>
<keyword evidence="4 8" id="KW-0238">DNA-binding</keyword>
<evidence type="ECO:0000256" key="4">
    <source>
        <dbReference type="ARBA" id="ARBA00023125"/>
    </source>
</evidence>
<dbReference type="Gene3D" id="1.10.287.180">
    <property type="entry name" value="Transcription elongation factor, GreA/GreB, N-terminal domain"/>
    <property type="match status" value="1"/>
</dbReference>
<comment type="function">
    <text evidence="6 8 9">Necessary for efficient RNA polymerase transcription elongation past template-encoded arresting sites. The arresting sites in DNA have the property of trapping a certain fraction of elongating RNA polymerases that pass through, resulting in locked ternary complexes. Cleavage of the nascent transcript by cleavage factors such as GreA or GreB allows the resumption of elongation from the new 3'terminus. GreA releases sequences of 2 to 3 nucleotides.</text>
</comment>
<dbReference type="PANTHER" id="PTHR30437">
    <property type="entry name" value="TRANSCRIPTION ELONGATION FACTOR GREA"/>
    <property type="match status" value="1"/>
</dbReference>
<evidence type="ECO:0000256" key="7">
    <source>
        <dbReference type="ARBA" id="ARBA00030776"/>
    </source>
</evidence>
<dbReference type="SUPFAM" id="SSF54534">
    <property type="entry name" value="FKBP-like"/>
    <property type="match status" value="1"/>
</dbReference>
<evidence type="ECO:0000313" key="13">
    <source>
        <dbReference type="Proteomes" id="UP000725002"/>
    </source>
</evidence>
<keyword evidence="12" id="KW-0648">Protein biosynthesis</keyword>
<dbReference type="InterPro" id="IPR022691">
    <property type="entry name" value="Tscrpt_elong_fac_GreA/B_N"/>
</dbReference>
<proteinExistence type="inferred from homology"/>
<dbReference type="InterPro" id="IPR036805">
    <property type="entry name" value="Tscrpt_elong_fac_GreA/B_N_sf"/>
</dbReference>
<evidence type="ECO:0000256" key="6">
    <source>
        <dbReference type="ARBA" id="ARBA00024916"/>
    </source>
</evidence>
<dbReference type="NCBIfam" id="TIGR01462">
    <property type="entry name" value="greA"/>
    <property type="match status" value="1"/>
</dbReference>
<dbReference type="Proteomes" id="UP000725002">
    <property type="component" value="Unassembled WGS sequence"/>
</dbReference>
<dbReference type="Pfam" id="PF01272">
    <property type="entry name" value="GreA_GreB"/>
    <property type="match status" value="1"/>
</dbReference>
<name>A0A940IJR8_9BACT</name>
<dbReference type="InterPro" id="IPR001437">
    <property type="entry name" value="Tscrpt_elong_fac_GreA/B_C"/>
</dbReference>
<dbReference type="HAMAP" id="MF_00105">
    <property type="entry name" value="GreA_GreB"/>
    <property type="match status" value="1"/>
</dbReference>
<dbReference type="GO" id="GO:0003746">
    <property type="term" value="F:translation elongation factor activity"/>
    <property type="evidence" value="ECO:0007669"/>
    <property type="project" value="UniProtKB-KW"/>
</dbReference>
<dbReference type="FunFam" id="1.10.287.180:FF:000001">
    <property type="entry name" value="Transcription elongation factor GreA"/>
    <property type="match status" value="1"/>
</dbReference>
<dbReference type="InterPro" id="IPR006359">
    <property type="entry name" value="Tscrpt_elong_fac_GreA"/>
</dbReference>
<gene>
    <name evidence="8 12" type="primary">greA</name>
    <name evidence="12" type="ORF">IAB75_10050</name>
</gene>
<dbReference type="GO" id="GO:0003677">
    <property type="term" value="F:DNA binding"/>
    <property type="evidence" value="ECO:0007669"/>
    <property type="project" value="UniProtKB-UniRule"/>
</dbReference>
<evidence type="ECO:0000256" key="5">
    <source>
        <dbReference type="ARBA" id="ARBA00023163"/>
    </source>
</evidence>
<evidence type="ECO:0000259" key="10">
    <source>
        <dbReference type="Pfam" id="PF01272"/>
    </source>
</evidence>
<evidence type="ECO:0000256" key="8">
    <source>
        <dbReference type="HAMAP-Rule" id="MF_00105"/>
    </source>
</evidence>
<sequence length="155" mass="16876">MELHYMTQEGLDKLKKDLSEAIAQRPVISAQIAEARDKGDLSENAEYEAAREAQGLLELKISKLQNLVANARVIDESQIGTDKVQMLNKVKVKNLSNNQIVEFTLVGESEADFASGKLAATTPIGRALMGHSKGEVVDAKVPSGIIKFEILDITL</sequence>
<dbReference type="Gene3D" id="3.10.50.30">
    <property type="entry name" value="Transcription elongation factor, GreA/GreB, C-terminal domain"/>
    <property type="match status" value="1"/>
</dbReference>
<evidence type="ECO:0000256" key="2">
    <source>
        <dbReference type="ARBA" id="ARBA00013729"/>
    </source>
</evidence>
<reference evidence="12" key="2">
    <citation type="journal article" date="2021" name="PeerJ">
        <title>Extensive microbial diversity within the chicken gut microbiome revealed by metagenomics and culture.</title>
        <authorList>
            <person name="Gilroy R."/>
            <person name="Ravi A."/>
            <person name="Getino M."/>
            <person name="Pursley I."/>
            <person name="Horton D.L."/>
            <person name="Alikhan N.F."/>
            <person name="Baker D."/>
            <person name="Gharbi K."/>
            <person name="Hall N."/>
            <person name="Watson M."/>
            <person name="Adriaenssens E.M."/>
            <person name="Foster-Nyarko E."/>
            <person name="Jarju S."/>
            <person name="Secka A."/>
            <person name="Antonio M."/>
            <person name="Oren A."/>
            <person name="Chaudhuri R.R."/>
            <person name="La Ragione R."/>
            <person name="Hildebrand F."/>
            <person name="Pallen M.J."/>
        </authorList>
    </citation>
    <scope>NUCLEOTIDE SEQUENCE</scope>
    <source>
        <strain evidence="12">G3-8215</strain>
    </source>
</reference>
<evidence type="ECO:0000256" key="9">
    <source>
        <dbReference type="RuleBase" id="RU000556"/>
    </source>
</evidence>
<keyword evidence="5 8" id="KW-0804">Transcription</keyword>
<organism evidence="12 13">
    <name type="scientific">Candidatus Cryptobacteroides avicola</name>
    <dbReference type="NCBI Taxonomy" id="2840757"/>
    <lineage>
        <taxon>Bacteria</taxon>
        <taxon>Pseudomonadati</taxon>
        <taxon>Bacteroidota</taxon>
        <taxon>Bacteroidia</taxon>
        <taxon>Bacteroidales</taxon>
        <taxon>Candidatus Cryptobacteroides</taxon>
    </lineage>
</organism>
<dbReference type="GO" id="GO:0032784">
    <property type="term" value="P:regulation of DNA-templated transcription elongation"/>
    <property type="evidence" value="ECO:0007669"/>
    <property type="project" value="UniProtKB-UniRule"/>
</dbReference>
<dbReference type="PANTHER" id="PTHR30437:SF4">
    <property type="entry name" value="TRANSCRIPTION ELONGATION FACTOR GREA"/>
    <property type="match status" value="1"/>
</dbReference>
<dbReference type="NCBIfam" id="NF001263">
    <property type="entry name" value="PRK00226.1-4"/>
    <property type="match status" value="1"/>
</dbReference>